<dbReference type="InterPro" id="IPR029063">
    <property type="entry name" value="SAM-dependent_MTases_sf"/>
</dbReference>
<dbReference type="NCBIfam" id="TIGR04290">
    <property type="entry name" value="meth_Rta_06860"/>
    <property type="match status" value="1"/>
</dbReference>
<sequence>MTVDMEIKKLEPWFHNIHLPDGRQTAPNHFLGDFPLFKWQKIKDSIPLDLTGWRVLDIGCNAGFYAIELAKRNADVVAIDFDAHYLRQAKWIASQFGLEDRITFRQMQVYDLAHDEETYDLVWFMGVFYHLRYPLLALDIVTRKIKKMLVFQSLSIPGSEEMNVPNNIEIDQRDILKSPSFPSMAFIENRLAGDPTNWWVPNHQCVLSMLHNCGFEIQEIPEKETYIALKKNDFKADFESWNYSEYLSAIGKEWRDWSKDKTKPYY</sequence>
<evidence type="ECO:0000313" key="2">
    <source>
        <dbReference type="Proteomes" id="UP000255297"/>
    </source>
</evidence>
<dbReference type="Gene3D" id="3.40.50.150">
    <property type="entry name" value="Vaccinia Virus protein VP39"/>
    <property type="match status" value="1"/>
</dbReference>
<dbReference type="RefSeq" id="WP_035899029.1">
    <property type="nucleotide sequence ID" value="NZ_CAAAIS010000001.1"/>
</dbReference>
<dbReference type="EC" id="2.1.1.-" evidence="1"/>
<name>A0A378LVG3_9GAMM</name>
<evidence type="ECO:0000313" key="1">
    <source>
        <dbReference type="EMBL" id="STY29829.1"/>
    </source>
</evidence>
<proteinExistence type="predicted"/>
<dbReference type="Proteomes" id="UP000255297">
    <property type="component" value="Unassembled WGS sequence"/>
</dbReference>
<dbReference type="PANTHER" id="PTHR43861">
    <property type="entry name" value="TRANS-ACONITATE 2-METHYLTRANSFERASE-RELATED"/>
    <property type="match status" value="1"/>
</dbReference>
<dbReference type="SUPFAM" id="SSF53335">
    <property type="entry name" value="S-adenosyl-L-methionine-dependent methyltransferases"/>
    <property type="match status" value="1"/>
</dbReference>
<dbReference type="InterPro" id="IPR027555">
    <property type="entry name" value="Mo5U34_MeTrfas-like"/>
</dbReference>
<accession>A0A378LVG3</accession>
<dbReference type="Pfam" id="PF08003">
    <property type="entry name" value="Methyltransf_9"/>
    <property type="match status" value="1"/>
</dbReference>
<dbReference type="GO" id="GO:0032259">
    <property type="term" value="P:methylation"/>
    <property type="evidence" value="ECO:0007669"/>
    <property type="project" value="UniProtKB-KW"/>
</dbReference>
<dbReference type="InterPro" id="IPR027554">
    <property type="entry name" value="Meth_Rta_06860"/>
</dbReference>
<keyword evidence="1" id="KW-0808">Transferase</keyword>
<reference evidence="1 2" key="1">
    <citation type="submission" date="2018-06" db="EMBL/GenBank/DDBJ databases">
        <authorList>
            <consortium name="Pathogen Informatics"/>
            <person name="Doyle S."/>
        </authorList>
    </citation>
    <scope>NUCLEOTIDE SEQUENCE [LARGE SCALE GENOMIC DNA]</scope>
    <source>
        <strain evidence="1 2">NCTC11532</strain>
    </source>
</reference>
<keyword evidence="2" id="KW-1185">Reference proteome</keyword>
<dbReference type="CDD" id="cd02440">
    <property type="entry name" value="AdoMet_MTases"/>
    <property type="match status" value="1"/>
</dbReference>
<protein>
    <submittedName>
        <fullName evidence="1">tRNA (Mo5U34)-methyltransferase</fullName>
        <ecNumber evidence="1">2.1.1.-</ecNumber>
    </submittedName>
</protein>
<organism evidence="1 2">
    <name type="scientific">Legionella wadsworthii</name>
    <dbReference type="NCBI Taxonomy" id="28088"/>
    <lineage>
        <taxon>Bacteria</taxon>
        <taxon>Pseudomonadati</taxon>
        <taxon>Pseudomonadota</taxon>
        <taxon>Gammaproteobacteria</taxon>
        <taxon>Legionellales</taxon>
        <taxon>Legionellaceae</taxon>
        <taxon>Legionella</taxon>
    </lineage>
</organism>
<gene>
    <name evidence="1" type="primary">cmoB</name>
    <name evidence="1" type="ORF">NCTC11532_02031</name>
</gene>
<dbReference type="OrthoDB" id="264333at2"/>
<dbReference type="STRING" id="1122170.GCA_000701265_00455"/>
<dbReference type="EMBL" id="UGPB01000001">
    <property type="protein sequence ID" value="STY29829.1"/>
    <property type="molecule type" value="Genomic_DNA"/>
</dbReference>
<dbReference type="PANTHER" id="PTHR43861:SF1">
    <property type="entry name" value="TRANS-ACONITATE 2-METHYLTRANSFERASE"/>
    <property type="match status" value="1"/>
</dbReference>
<dbReference type="GO" id="GO:0008168">
    <property type="term" value="F:methyltransferase activity"/>
    <property type="evidence" value="ECO:0007669"/>
    <property type="project" value="UniProtKB-KW"/>
</dbReference>
<dbReference type="AlphaFoldDB" id="A0A378LVG3"/>
<keyword evidence="1" id="KW-0489">Methyltransferase</keyword>